<comment type="caution">
    <text evidence="12">The sequence shown here is derived from an EMBL/GenBank/DDBJ whole genome shotgun (WGS) entry which is preliminary data.</text>
</comment>
<keyword evidence="13" id="KW-1185">Reference proteome</keyword>
<evidence type="ECO:0000256" key="1">
    <source>
        <dbReference type="ARBA" id="ARBA00004401"/>
    </source>
</evidence>
<dbReference type="Proteomes" id="UP000321917">
    <property type="component" value="Unassembled WGS sequence"/>
</dbReference>
<protein>
    <recommendedName>
        <fullName evidence="8">Ancillary SecYEG translocon subunit</fullName>
    </recommendedName>
</protein>
<evidence type="ECO:0000259" key="10">
    <source>
        <dbReference type="Pfam" id="PF09976"/>
    </source>
</evidence>
<accession>A0A5C6QUK7</accession>
<proteinExistence type="inferred from homology"/>
<dbReference type="PIRSF" id="PIRSF006170">
    <property type="entry name" value="YfgM"/>
    <property type="match status" value="1"/>
</dbReference>
<keyword evidence="4 9" id="KW-1133">Transmembrane helix</keyword>
<dbReference type="Gene3D" id="1.25.40.10">
    <property type="entry name" value="Tetratricopeptide repeat domain"/>
    <property type="match status" value="1"/>
</dbReference>
<evidence type="ECO:0000256" key="9">
    <source>
        <dbReference type="SAM" id="Phobius"/>
    </source>
</evidence>
<evidence type="ECO:0000313" key="12">
    <source>
        <dbReference type="EMBL" id="TWX72363.1"/>
    </source>
</evidence>
<comment type="subcellular location">
    <subcellularLocation>
        <location evidence="1">Cell membrane</location>
        <topology evidence="1">Single-pass type II membrane protein</topology>
    </subcellularLocation>
</comment>
<evidence type="ECO:0000256" key="8">
    <source>
        <dbReference type="ARBA" id="ARBA00024235"/>
    </source>
</evidence>
<evidence type="ECO:0000313" key="14">
    <source>
        <dbReference type="Proteomes" id="UP000321917"/>
    </source>
</evidence>
<comment type="similarity">
    <text evidence="7">Belongs to the YfgM family.</text>
</comment>
<sequence>MDVYQTEEQQVEAIKGFWKENGTAIIAGLVLGFAGFIGFNVYKDTQLENEVITSDAYQTVMESAGVDGKLFSASASKFITENKDSSYASLTALALAKEAATHKDWPQVAIHLASAIESSTNQGIKAIASIRLARVQIQLEQYTEALATLSVTLPESFKSAIDETKGDAYFKQGKVELARNAYQAALDVEGQTNNGALQMKLNDLAQLSSIAK</sequence>
<dbReference type="InterPro" id="IPR011990">
    <property type="entry name" value="TPR-like_helical_dom_sf"/>
</dbReference>
<dbReference type="RefSeq" id="WP_146797921.1">
    <property type="nucleotide sequence ID" value="NZ_VOLP01000004.1"/>
</dbReference>
<name>A0A5C6QUK7_9GAMM</name>
<evidence type="ECO:0000256" key="6">
    <source>
        <dbReference type="ARBA" id="ARBA00023186"/>
    </source>
</evidence>
<dbReference type="OrthoDB" id="9789675at2"/>
<dbReference type="AlphaFoldDB" id="A0A5C6QUK7"/>
<keyword evidence="2" id="KW-1003">Cell membrane</keyword>
<feature type="domain" description="Ancillary SecYEG translocon subunit/Cell division coordinator CpoB TPR" evidence="10">
    <location>
        <begin position="15"/>
        <end position="206"/>
    </location>
</feature>
<keyword evidence="5 9" id="KW-0472">Membrane</keyword>
<keyword evidence="6" id="KW-0143">Chaperone</keyword>
<dbReference type="InterPro" id="IPR018704">
    <property type="entry name" value="SecYEG/CpoB_TPR"/>
</dbReference>
<feature type="transmembrane region" description="Helical" evidence="9">
    <location>
        <begin position="24"/>
        <end position="42"/>
    </location>
</feature>
<evidence type="ECO:0000256" key="5">
    <source>
        <dbReference type="ARBA" id="ARBA00023136"/>
    </source>
</evidence>
<evidence type="ECO:0000256" key="2">
    <source>
        <dbReference type="ARBA" id="ARBA00022475"/>
    </source>
</evidence>
<organism evidence="12 14">
    <name type="scientific">Colwellia hornerae</name>
    <dbReference type="NCBI Taxonomy" id="89402"/>
    <lineage>
        <taxon>Bacteria</taxon>
        <taxon>Pseudomonadati</taxon>
        <taxon>Pseudomonadota</taxon>
        <taxon>Gammaproteobacteria</taxon>
        <taxon>Alteromonadales</taxon>
        <taxon>Colwelliaceae</taxon>
        <taxon>Colwellia</taxon>
    </lineage>
</organism>
<reference evidence="12 14" key="1">
    <citation type="submission" date="2019-07" db="EMBL/GenBank/DDBJ databases">
        <title>Genomes of sea-ice associated Colwellia species.</title>
        <authorList>
            <person name="Bowman J.P."/>
        </authorList>
    </citation>
    <scope>NUCLEOTIDE SEQUENCE [LARGE SCALE GENOMIC DNA]</scope>
    <source>
        <strain evidence="11 13">ACAM 607</strain>
        <strain evidence="12 14">IC036</strain>
    </source>
</reference>
<evidence type="ECO:0000256" key="3">
    <source>
        <dbReference type="ARBA" id="ARBA00022692"/>
    </source>
</evidence>
<keyword evidence="3 9" id="KW-0812">Transmembrane</keyword>
<evidence type="ECO:0000256" key="7">
    <source>
        <dbReference type="ARBA" id="ARBA00024197"/>
    </source>
</evidence>
<dbReference type="SUPFAM" id="SSF48452">
    <property type="entry name" value="TPR-like"/>
    <property type="match status" value="1"/>
</dbReference>
<gene>
    <name evidence="11" type="ORF">ESZ26_02650</name>
    <name evidence="12" type="ORF">ESZ27_00715</name>
</gene>
<dbReference type="Proteomes" id="UP000321525">
    <property type="component" value="Unassembled WGS sequence"/>
</dbReference>
<dbReference type="EMBL" id="VOLR01000003">
    <property type="protein sequence ID" value="TWX62305.1"/>
    <property type="molecule type" value="Genomic_DNA"/>
</dbReference>
<evidence type="ECO:0000256" key="4">
    <source>
        <dbReference type="ARBA" id="ARBA00022989"/>
    </source>
</evidence>
<evidence type="ECO:0000313" key="13">
    <source>
        <dbReference type="Proteomes" id="UP000321525"/>
    </source>
</evidence>
<dbReference type="PANTHER" id="PTHR38035:SF1">
    <property type="entry name" value="ANCILLARY SECYEG TRANSLOCON SUBUNIT"/>
    <property type="match status" value="1"/>
</dbReference>
<dbReference type="GO" id="GO:0005886">
    <property type="term" value="C:plasma membrane"/>
    <property type="evidence" value="ECO:0007669"/>
    <property type="project" value="UniProtKB-SubCell"/>
</dbReference>
<dbReference type="EMBL" id="VOLQ01000001">
    <property type="protein sequence ID" value="TWX72363.1"/>
    <property type="molecule type" value="Genomic_DNA"/>
</dbReference>
<dbReference type="GO" id="GO:0044877">
    <property type="term" value="F:protein-containing complex binding"/>
    <property type="evidence" value="ECO:0007669"/>
    <property type="project" value="InterPro"/>
</dbReference>
<evidence type="ECO:0000313" key="11">
    <source>
        <dbReference type="EMBL" id="TWX62305.1"/>
    </source>
</evidence>
<dbReference type="Pfam" id="PF09976">
    <property type="entry name" value="TPR_21"/>
    <property type="match status" value="1"/>
</dbReference>
<dbReference type="InterPro" id="IPR026039">
    <property type="entry name" value="YfgM"/>
</dbReference>
<dbReference type="PANTHER" id="PTHR38035">
    <property type="entry name" value="UPF0070 PROTEIN YFGM"/>
    <property type="match status" value="1"/>
</dbReference>